<evidence type="ECO:0000256" key="1">
    <source>
        <dbReference type="ARBA" id="ARBA00023242"/>
    </source>
</evidence>
<dbReference type="PANTHER" id="PTHR38791">
    <property type="entry name" value="ZN(II)2CYS6 TRANSCRIPTION FACTOR (EUROFUNG)-RELATED-RELATED"/>
    <property type="match status" value="1"/>
</dbReference>
<dbReference type="PANTHER" id="PTHR38791:SF1">
    <property type="entry name" value="TRANSCRIPTION FACTOR, PUTATIVE-RELATED"/>
    <property type="match status" value="1"/>
</dbReference>
<dbReference type="AlphaFoldDB" id="A0A1Y2AAB4"/>
<keyword evidence="5" id="KW-1185">Reference proteome</keyword>
<dbReference type="OrthoDB" id="4220372at2759"/>
<dbReference type="InterPro" id="IPR021858">
    <property type="entry name" value="Fun_TF"/>
</dbReference>
<sequence>MVYRGKPSKSCGDCRKRRTKCDQAVPACGQCIKAKRICPGYRNAVDLMFFDESQNITKKARSTIAEPSDSALTGSSRSWSHHVVPLHTTPERITDFVFYQPLGDLAVNFFMSNYVGTDAMMSQFDYLPEYYIQYGSAYSHVQHSIKAVGLAGYSQTNNRRDLMNQAMKEYTRAIREVNSTFSNRSTATDDSTLLSVMLLGMFEVLTVPRSQGLENLTKHLNGAISVASLYAKGHQTQTRRRLLTTLNQTVTMNCWIQNIALPDGFLRLRDEMGDSLDSTSSQHSKFLNIVIDGLLFMRLLKVSHIESPSVIIDGAIGIDRKLVNFIQEMPEAGRFQELRSADEDELVCNGRYHIYPRNFTAHLWNNARSCRIRAHTLVIAECRKLQLLELRGSGYATTLNEIRIKKSLAVIKQLAKEICATVPQLAGYLDQLPSYMRYRLGQEKDHENPDVPNDSPAARSTKKRRIEPMADLPQAIPSLPLMQPASLYHILYQLHALLAHEILSEDLRFWIRQRLDWIEGKADPDNLKLLKTMLKTRFTGSEILGLRHSKKLSHFEVLRMGGI</sequence>
<feature type="region of interest" description="Disordered" evidence="2">
    <location>
        <begin position="442"/>
        <end position="466"/>
    </location>
</feature>
<evidence type="ECO:0000313" key="5">
    <source>
        <dbReference type="Proteomes" id="UP000193144"/>
    </source>
</evidence>
<dbReference type="GO" id="GO:0008270">
    <property type="term" value="F:zinc ion binding"/>
    <property type="evidence" value="ECO:0007669"/>
    <property type="project" value="InterPro"/>
</dbReference>
<dbReference type="SUPFAM" id="SSF57701">
    <property type="entry name" value="Zn2/Cys6 DNA-binding domain"/>
    <property type="match status" value="1"/>
</dbReference>
<evidence type="ECO:0000259" key="3">
    <source>
        <dbReference type="PROSITE" id="PS50048"/>
    </source>
</evidence>
<dbReference type="SMART" id="SM00066">
    <property type="entry name" value="GAL4"/>
    <property type="match status" value="1"/>
</dbReference>
<dbReference type="GO" id="GO:0000981">
    <property type="term" value="F:DNA-binding transcription factor activity, RNA polymerase II-specific"/>
    <property type="evidence" value="ECO:0007669"/>
    <property type="project" value="InterPro"/>
</dbReference>
<reference evidence="4 5" key="1">
    <citation type="submission" date="2016-07" db="EMBL/GenBank/DDBJ databases">
        <title>Pervasive Adenine N6-methylation of Active Genes in Fungi.</title>
        <authorList>
            <consortium name="DOE Joint Genome Institute"/>
            <person name="Mondo S.J."/>
            <person name="Dannebaum R.O."/>
            <person name="Kuo R.C."/>
            <person name="Labutti K."/>
            <person name="Haridas S."/>
            <person name="Kuo A."/>
            <person name="Salamov A."/>
            <person name="Ahrendt S.R."/>
            <person name="Lipzen A."/>
            <person name="Sullivan W."/>
            <person name="Andreopoulos W.B."/>
            <person name="Clum A."/>
            <person name="Lindquist E."/>
            <person name="Daum C."/>
            <person name="Ramamoorthy G.K."/>
            <person name="Gryganskyi A."/>
            <person name="Culley D."/>
            <person name="Magnuson J.K."/>
            <person name="James T.Y."/>
            <person name="O'Malley M.A."/>
            <person name="Stajich J.E."/>
            <person name="Spatafora J.W."/>
            <person name="Visel A."/>
            <person name="Grigoriev I.V."/>
        </authorList>
    </citation>
    <scope>NUCLEOTIDE SEQUENCE [LARGE SCALE GENOMIC DNA]</scope>
    <source>
        <strain evidence="4 5">CBS 115471</strain>
    </source>
</reference>
<keyword evidence="1" id="KW-0539">Nucleus</keyword>
<feature type="domain" description="Zn(2)-C6 fungal-type" evidence="3">
    <location>
        <begin position="10"/>
        <end position="38"/>
    </location>
</feature>
<dbReference type="Gene3D" id="4.10.240.10">
    <property type="entry name" value="Zn(2)-C6 fungal-type DNA-binding domain"/>
    <property type="match status" value="1"/>
</dbReference>
<dbReference type="Pfam" id="PF11951">
    <property type="entry name" value="Fungal_trans_2"/>
    <property type="match status" value="1"/>
</dbReference>
<evidence type="ECO:0000256" key="2">
    <source>
        <dbReference type="SAM" id="MobiDB-lite"/>
    </source>
</evidence>
<dbReference type="Proteomes" id="UP000193144">
    <property type="component" value="Unassembled WGS sequence"/>
</dbReference>
<dbReference type="PROSITE" id="PS50048">
    <property type="entry name" value="ZN2_CY6_FUNGAL_2"/>
    <property type="match status" value="1"/>
</dbReference>
<dbReference type="PROSITE" id="PS00463">
    <property type="entry name" value="ZN2_CY6_FUNGAL_1"/>
    <property type="match status" value="1"/>
</dbReference>
<name>A0A1Y2AAB4_9PLEO</name>
<protein>
    <recommendedName>
        <fullName evidence="3">Zn(2)-C6 fungal-type domain-containing protein</fullName>
    </recommendedName>
</protein>
<gene>
    <name evidence="4" type="ORF">BCR34DRAFT_132745</name>
</gene>
<dbReference type="Pfam" id="PF00172">
    <property type="entry name" value="Zn_clus"/>
    <property type="match status" value="1"/>
</dbReference>
<dbReference type="InterPro" id="IPR036864">
    <property type="entry name" value="Zn2-C6_fun-type_DNA-bd_sf"/>
</dbReference>
<dbReference type="CDD" id="cd00067">
    <property type="entry name" value="GAL4"/>
    <property type="match status" value="1"/>
</dbReference>
<evidence type="ECO:0000313" key="4">
    <source>
        <dbReference type="EMBL" id="ORY19513.1"/>
    </source>
</evidence>
<organism evidence="4 5">
    <name type="scientific">Clohesyomyces aquaticus</name>
    <dbReference type="NCBI Taxonomy" id="1231657"/>
    <lineage>
        <taxon>Eukaryota</taxon>
        <taxon>Fungi</taxon>
        <taxon>Dikarya</taxon>
        <taxon>Ascomycota</taxon>
        <taxon>Pezizomycotina</taxon>
        <taxon>Dothideomycetes</taxon>
        <taxon>Pleosporomycetidae</taxon>
        <taxon>Pleosporales</taxon>
        <taxon>Lindgomycetaceae</taxon>
        <taxon>Clohesyomyces</taxon>
    </lineage>
</organism>
<dbReference type="InterPro" id="IPR053175">
    <property type="entry name" value="DHMBA_Reg_Transcription_Factor"/>
</dbReference>
<comment type="caution">
    <text evidence="4">The sequence shown here is derived from an EMBL/GenBank/DDBJ whole genome shotgun (WGS) entry which is preliminary data.</text>
</comment>
<dbReference type="EMBL" id="MCFA01000002">
    <property type="protein sequence ID" value="ORY19513.1"/>
    <property type="molecule type" value="Genomic_DNA"/>
</dbReference>
<accession>A0A1Y2AAB4</accession>
<proteinExistence type="predicted"/>
<dbReference type="STRING" id="1231657.A0A1Y2AAB4"/>
<dbReference type="InterPro" id="IPR001138">
    <property type="entry name" value="Zn2Cys6_DnaBD"/>
</dbReference>